<dbReference type="InterPro" id="IPR053170">
    <property type="entry name" value="Transcription_regulator"/>
</dbReference>
<feature type="transmembrane region" description="Helical" evidence="1">
    <location>
        <begin position="99"/>
        <end position="117"/>
    </location>
</feature>
<accession>A0A1Q5T695</accession>
<gene>
    <name evidence="2" type="ORF">BRO54_0757</name>
</gene>
<evidence type="ECO:0000313" key="3">
    <source>
        <dbReference type="Proteomes" id="UP000186030"/>
    </source>
</evidence>
<dbReference type="InterPro" id="IPR007404">
    <property type="entry name" value="YdjM-like"/>
</dbReference>
<evidence type="ECO:0000256" key="1">
    <source>
        <dbReference type="SAM" id="Phobius"/>
    </source>
</evidence>
<dbReference type="Proteomes" id="UP000186030">
    <property type="component" value="Unassembled WGS sequence"/>
</dbReference>
<organism evidence="2 3">
    <name type="scientific">Geobacillus proteiniphilus</name>
    <dbReference type="NCBI Taxonomy" id="860353"/>
    <lineage>
        <taxon>Bacteria</taxon>
        <taxon>Bacillati</taxon>
        <taxon>Bacillota</taxon>
        <taxon>Bacilli</taxon>
        <taxon>Bacillales</taxon>
        <taxon>Anoxybacillaceae</taxon>
        <taxon>Geobacillus</taxon>
    </lineage>
</organism>
<evidence type="ECO:0008006" key="4">
    <source>
        <dbReference type="Google" id="ProtNLM"/>
    </source>
</evidence>
<protein>
    <recommendedName>
        <fullName evidence="4">Membrane-bound metal-dependent hydrolase</fullName>
    </recommendedName>
</protein>
<dbReference type="Pfam" id="PF04307">
    <property type="entry name" value="YdjM"/>
    <property type="match status" value="1"/>
</dbReference>
<feature type="transmembrane region" description="Helical" evidence="1">
    <location>
        <begin position="123"/>
        <end position="145"/>
    </location>
</feature>
<feature type="transmembrane region" description="Helical" evidence="1">
    <location>
        <begin position="188"/>
        <end position="204"/>
    </location>
</feature>
<proteinExistence type="predicted"/>
<keyword evidence="1" id="KW-0472">Membrane</keyword>
<keyword evidence="1" id="KW-0812">Transmembrane</keyword>
<reference evidence="3" key="2">
    <citation type="submission" date="2017-01" db="EMBL/GenBank/DDBJ databases">
        <title>Genome sequencing and annotation of Geobacillus sp. 1017, a Hydrocarbon-Oxidizing Thermophilic Bacterium Isolated from a Heavy Oil Reservoir (China).</title>
        <authorList>
            <person name="Kadnikov V.V."/>
            <person name="Mardanov A.V."/>
            <person name="Poltaraus A.B."/>
            <person name="Sokolova D.S."/>
            <person name="Semenova E.M."/>
            <person name="Ravin N.V."/>
            <person name="Tourova T.P."/>
            <person name="Nazina T.N."/>
        </authorList>
    </citation>
    <scope>NUCLEOTIDE SEQUENCE [LARGE SCALE GENOMIC DNA]</scope>
    <source>
        <strain evidence="3">1017</strain>
    </source>
</reference>
<reference evidence="2 3" key="1">
    <citation type="submission" date="2016-11" db="EMBL/GenBank/DDBJ databases">
        <authorList>
            <person name="Kadnikov V."/>
            <person name="Nazina T."/>
        </authorList>
    </citation>
    <scope>NUCLEOTIDE SEQUENCE [LARGE SCALE GENOMIC DNA]</scope>
    <source>
        <strain evidence="2 3">1017</strain>
    </source>
</reference>
<dbReference type="AlphaFoldDB" id="A0A1Q5T695"/>
<dbReference type="PANTHER" id="PTHR40031">
    <property type="entry name" value="HYPOTHETICAL MEMBRANE SPANNING PROTEIN"/>
    <property type="match status" value="1"/>
</dbReference>
<feature type="transmembrane region" description="Helical" evidence="1">
    <location>
        <begin position="157"/>
        <end position="182"/>
    </location>
</feature>
<keyword evidence="1" id="KW-1133">Transmembrane helix</keyword>
<comment type="caution">
    <text evidence="2">The sequence shown here is derived from an EMBL/GenBank/DDBJ whole genome shotgun (WGS) entry which is preliminary data.</text>
</comment>
<sequence>MKKKDVLRPRDNRQFPSEHATMLQEGGAFTLDTGTHVLMGVALGSLASLDPAIAHDPLLSHAVLIGALAGSQAPDIDTIFKLRNNAKYIRNHRGITHSIPAVVLWPLLIVSVMAAIYPKTDWLRVWLWTFVAVALHVFVDIFNSYGTQALRPFTKKWIALGVIHTFDPVIFGLHLVGVGGLFLGAHPGYTFLVVYVLIAAYYGLRFRQQANIKRLVRASIAGVTEIITVPTWRPREWHLAISTCDEFYVARVKRGELIILDRFQKRALPDHPVMNAAKRDENIAAFLSFSPVYRWEMNEYDDYYEVRFTDLRYRSKGYYPFVAVVQLDRDLNIVSSYTGWIFSEGKLRKKLELAPNG</sequence>
<dbReference type="EMBL" id="MQMG01000006">
    <property type="protein sequence ID" value="OKO95767.1"/>
    <property type="molecule type" value="Genomic_DNA"/>
</dbReference>
<dbReference type="PANTHER" id="PTHR40031:SF1">
    <property type="entry name" value="MEMBRANE-BOUND METAL-DEPENDENT HYDROLASE"/>
    <property type="match status" value="1"/>
</dbReference>
<evidence type="ECO:0000313" key="2">
    <source>
        <dbReference type="EMBL" id="OKO95767.1"/>
    </source>
</evidence>
<name>A0A1Q5T695_9BACL</name>